<dbReference type="GeneID" id="92005640"/>
<feature type="compositionally biased region" description="Acidic residues" evidence="3">
    <location>
        <begin position="32"/>
        <end position="51"/>
    </location>
</feature>
<dbReference type="RefSeq" id="XP_066635616.1">
    <property type="nucleotide sequence ID" value="XM_066773049.1"/>
</dbReference>
<dbReference type="Proteomes" id="UP001430584">
    <property type="component" value="Unassembled WGS sequence"/>
</dbReference>
<organism evidence="4 5">
    <name type="scientific">Diplodia seriata</name>
    <dbReference type="NCBI Taxonomy" id="420778"/>
    <lineage>
        <taxon>Eukaryota</taxon>
        <taxon>Fungi</taxon>
        <taxon>Dikarya</taxon>
        <taxon>Ascomycota</taxon>
        <taxon>Pezizomycotina</taxon>
        <taxon>Dothideomycetes</taxon>
        <taxon>Dothideomycetes incertae sedis</taxon>
        <taxon>Botryosphaeriales</taxon>
        <taxon>Botryosphaeriaceae</taxon>
        <taxon>Diplodia</taxon>
    </lineage>
</organism>
<dbReference type="Pfam" id="PF01192">
    <property type="entry name" value="RNA_pol_Rpb6"/>
    <property type="match status" value="1"/>
</dbReference>
<dbReference type="NCBIfam" id="NF002208">
    <property type="entry name" value="PRK01099.1-3"/>
    <property type="match status" value="1"/>
</dbReference>
<evidence type="ECO:0000256" key="1">
    <source>
        <dbReference type="ARBA" id="ARBA00022478"/>
    </source>
</evidence>
<dbReference type="InterPro" id="IPR020708">
    <property type="entry name" value="DNA-dir_RNA_polK_14-18kDa_CS"/>
</dbReference>
<dbReference type="PANTHER" id="PTHR47227:SF5">
    <property type="entry name" value="DNA-DIRECTED RNA POLYMERASES I, II, AND III SUBUNIT RPABC2"/>
    <property type="match status" value="1"/>
</dbReference>
<dbReference type="SMART" id="SM01409">
    <property type="entry name" value="RNA_pol_Rpb6"/>
    <property type="match status" value="1"/>
</dbReference>
<proteinExistence type="inferred from homology"/>
<name>A0ABR3CPL4_9PEZI</name>
<dbReference type="SUPFAM" id="SSF63562">
    <property type="entry name" value="RPB6/omega subunit-like"/>
    <property type="match status" value="1"/>
</dbReference>
<dbReference type="InterPro" id="IPR036161">
    <property type="entry name" value="RPB6/omega-like_sf"/>
</dbReference>
<feature type="region of interest" description="Disordered" evidence="3">
    <location>
        <begin position="32"/>
        <end position="64"/>
    </location>
</feature>
<keyword evidence="1" id="KW-0240">DNA-directed RNA polymerase</keyword>
<dbReference type="PANTHER" id="PTHR47227">
    <property type="entry name" value="DNA-DIRECTED RNA POLYMERASE SUBUNIT K"/>
    <property type="match status" value="1"/>
</dbReference>
<evidence type="ECO:0000313" key="5">
    <source>
        <dbReference type="Proteomes" id="UP001430584"/>
    </source>
</evidence>
<sequence length="160" mass="17787">MSDYGGGDDDGGLDKSFVLMNLLNSVQDEVYEDFDEPEEPGAYYYDDEEDVAGGQEDPDQHRRDGENVVITGDVSAAAAAKINSVQEQSKKKVADDQRTTTPYMTKYERARVLGTRALQISMNAPVLVDLEGETDPLQIALKELREKKIPLVVRRYLPDG</sequence>
<dbReference type="EMBL" id="JAJVCZ030000002">
    <property type="protein sequence ID" value="KAL0262587.1"/>
    <property type="molecule type" value="Genomic_DNA"/>
</dbReference>
<gene>
    <name evidence="4" type="primary">RPO26</name>
    <name evidence="4" type="ORF">SLS55_001555</name>
</gene>
<keyword evidence="2" id="KW-0804">Transcription</keyword>
<dbReference type="Gene3D" id="3.90.940.10">
    <property type="match status" value="1"/>
</dbReference>
<dbReference type="InterPro" id="IPR006110">
    <property type="entry name" value="Pol_omega/Rpo6/RPB6"/>
</dbReference>
<evidence type="ECO:0000313" key="4">
    <source>
        <dbReference type="EMBL" id="KAL0262587.1"/>
    </source>
</evidence>
<comment type="caution">
    <text evidence="4">The sequence shown here is derived from an EMBL/GenBank/DDBJ whole genome shotgun (WGS) entry which is preliminary data.</text>
</comment>
<accession>A0ABR3CPL4</accession>
<keyword evidence="5" id="KW-1185">Reference proteome</keyword>
<evidence type="ECO:0000256" key="3">
    <source>
        <dbReference type="SAM" id="MobiDB-lite"/>
    </source>
</evidence>
<dbReference type="InterPro" id="IPR006111">
    <property type="entry name" value="Rpo6/Rpb6"/>
</dbReference>
<protein>
    <submittedName>
        <fullName evidence="4">Subunit common to RNA polymerases I, II, and III</fullName>
    </submittedName>
</protein>
<reference evidence="4 5" key="1">
    <citation type="submission" date="2024-02" db="EMBL/GenBank/DDBJ databases">
        <title>De novo assembly and annotation of 12 fungi associated with fruit tree decline syndrome in Ontario, Canada.</title>
        <authorList>
            <person name="Sulman M."/>
            <person name="Ellouze W."/>
            <person name="Ilyukhin E."/>
        </authorList>
    </citation>
    <scope>NUCLEOTIDE SEQUENCE [LARGE SCALE GENOMIC DNA]</scope>
    <source>
        <strain evidence="4 5">FDS-637</strain>
    </source>
</reference>
<dbReference type="HAMAP" id="MF_00192">
    <property type="entry name" value="RNApol_arch_Rpo6"/>
    <property type="match status" value="1"/>
</dbReference>
<evidence type="ECO:0000256" key="2">
    <source>
        <dbReference type="ARBA" id="ARBA00023163"/>
    </source>
</evidence>
<dbReference type="PROSITE" id="PS01111">
    <property type="entry name" value="RNA_POL_K_14KD"/>
    <property type="match status" value="1"/>
</dbReference>